<evidence type="ECO:0000256" key="2">
    <source>
        <dbReference type="SAM" id="SignalP"/>
    </source>
</evidence>
<dbReference type="Pfam" id="PF13827">
    <property type="entry name" value="DUF4189"/>
    <property type="match status" value="1"/>
</dbReference>
<accession>A0ABQ4TSK1</accession>
<dbReference type="Proteomes" id="UP001055101">
    <property type="component" value="Unassembled WGS sequence"/>
</dbReference>
<evidence type="ECO:0000313" key="4">
    <source>
        <dbReference type="EMBL" id="GJE57379.1"/>
    </source>
</evidence>
<evidence type="ECO:0000313" key="5">
    <source>
        <dbReference type="Proteomes" id="UP001055101"/>
    </source>
</evidence>
<evidence type="ECO:0000256" key="1">
    <source>
        <dbReference type="SAM" id="MobiDB-lite"/>
    </source>
</evidence>
<organism evidence="4 5">
    <name type="scientific">Methylobacterium thuringiense</name>
    <dbReference type="NCBI Taxonomy" id="1003091"/>
    <lineage>
        <taxon>Bacteria</taxon>
        <taxon>Pseudomonadati</taxon>
        <taxon>Pseudomonadota</taxon>
        <taxon>Alphaproteobacteria</taxon>
        <taxon>Hyphomicrobiales</taxon>
        <taxon>Methylobacteriaceae</taxon>
        <taxon>Methylobacterium</taxon>
    </lineage>
</organism>
<dbReference type="EMBL" id="BPRA01000022">
    <property type="protein sequence ID" value="GJE57379.1"/>
    <property type="molecule type" value="Genomic_DNA"/>
</dbReference>
<dbReference type="InterPro" id="IPR025240">
    <property type="entry name" value="DUF4189"/>
</dbReference>
<feature type="region of interest" description="Disordered" evidence="1">
    <location>
        <begin position="95"/>
        <end position="209"/>
    </location>
</feature>
<comment type="caution">
    <text evidence="4">The sequence shown here is derived from an EMBL/GenBank/DDBJ whole genome shotgun (WGS) entry which is preliminary data.</text>
</comment>
<feature type="compositionally biased region" description="Acidic residues" evidence="1">
    <location>
        <begin position="153"/>
        <end position="163"/>
    </location>
</feature>
<sequence>MNRLSIACLFLMLTVLSAKADSCSSAVPGARVGPNPESINWTYGDACYISWPGGYIDGKNARFALEPKCQQIPGFLEFIGDQGSNVNTCIFKPLGISADKPSTTQPDTRNDYEYHERPPARDTPEPYRAPTFVPPSPPPTQTYETPAPNSSNDDGESERDDESEFQKYNERERAVESERRRDLENRAKRLQEQAQQQQEIQRTQDPPRAKKWRAIAVTIESNTFSPDRSAAGESYGYDAQDKARFRALQECRKQQVTGCVVEFSWDRGCHYLVLSNGSNRATWGSGPTIAQARNNCRFNRGGQNCSGRTYGGCEPND</sequence>
<reference evidence="4" key="1">
    <citation type="journal article" date="2021" name="Front. Microbiol.">
        <title>Comprehensive Comparative Genomics and Phenotyping of Methylobacterium Species.</title>
        <authorList>
            <person name="Alessa O."/>
            <person name="Ogura Y."/>
            <person name="Fujitani Y."/>
            <person name="Takami H."/>
            <person name="Hayashi T."/>
            <person name="Sahin N."/>
            <person name="Tani A."/>
        </authorList>
    </citation>
    <scope>NUCLEOTIDE SEQUENCE</scope>
    <source>
        <strain evidence="4">DSM 23674</strain>
    </source>
</reference>
<feature type="chain" id="PRO_5046224127" description="DUF4189 domain-containing protein" evidence="2">
    <location>
        <begin position="21"/>
        <end position="317"/>
    </location>
</feature>
<protein>
    <recommendedName>
        <fullName evidence="3">DUF4189 domain-containing protein</fullName>
    </recommendedName>
</protein>
<feature type="compositionally biased region" description="Basic and acidic residues" evidence="1">
    <location>
        <begin position="164"/>
        <end position="191"/>
    </location>
</feature>
<proteinExistence type="predicted"/>
<reference evidence="4" key="2">
    <citation type="submission" date="2021-08" db="EMBL/GenBank/DDBJ databases">
        <authorList>
            <person name="Tani A."/>
            <person name="Ola A."/>
            <person name="Ogura Y."/>
            <person name="Katsura K."/>
            <person name="Hayashi T."/>
        </authorList>
    </citation>
    <scope>NUCLEOTIDE SEQUENCE</scope>
    <source>
        <strain evidence="4">DSM 23674</strain>
    </source>
</reference>
<dbReference type="RefSeq" id="WP_238232719.1">
    <property type="nucleotide sequence ID" value="NZ_BPRA01000022.1"/>
</dbReference>
<feature type="compositionally biased region" description="Low complexity" evidence="1">
    <location>
        <begin position="192"/>
        <end position="204"/>
    </location>
</feature>
<evidence type="ECO:0000259" key="3">
    <source>
        <dbReference type="Pfam" id="PF13827"/>
    </source>
</evidence>
<gene>
    <name evidence="4" type="ORF">EKPJFOCH_3893</name>
</gene>
<feature type="compositionally biased region" description="Basic and acidic residues" evidence="1">
    <location>
        <begin position="108"/>
        <end position="125"/>
    </location>
</feature>
<keyword evidence="2" id="KW-0732">Signal</keyword>
<feature type="signal peptide" evidence="2">
    <location>
        <begin position="1"/>
        <end position="20"/>
    </location>
</feature>
<feature type="compositionally biased region" description="Low complexity" evidence="1">
    <location>
        <begin position="141"/>
        <end position="152"/>
    </location>
</feature>
<keyword evidence="5" id="KW-1185">Reference proteome</keyword>
<feature type="domain" description="DUF4189" evidence="3">
    <location>
        <begin position="225"/>
        <end position="305"/>
    </location>
</feature>
<name>A0ABQ4TSK1_9HYPH</name>